<dbReference type="EnsemblPlants" id="AVESA.00010b.r2.7AG1195220.1">
    <property type="protein sequence ID" value="AVESA.00010b.r2.7AG1195220.1.CDS"/>
    <property type="gene ID" value="AVESA.00010b.r2.7AG1195220"/>
</dbReference>
<reference evidence="1" key="2">
    <citation type="submission" date="2025-09" db="UniProtKB">
        <authorList>
            <consortium name="EnsemblPlants"/>
        </authorList>
    </citation>
    <scope>IDENTIFICATION</scope>
</reference>
<keyword evidence="2" id="KW-1185">Reference proteome</keyword>
<evidence type="ECO:0000313" key="1">
    <source>
        <dbReference type="EnsemblPlants" id="AVESA.00010b.r2.7AG1195220.1.CDS"/>
    </source>
</evidence>
<accession>A0ACD5ZMD2</accession>
<dbReference type="Proteomes" id="UP001732700">
    <property type="component" value="Chromosome 7A"/>
</dbReference>
<proteinExistence type="predicted"/>
<reference evidence="1" key="1">
    <citation type="submission" date="2021-05" db="EMBL/GenBank/DDBJ databases">
        <authorList>
            <person name="Scholz U."/>
            <person name="Mascher M."/>
            <person name="Fiebig A."/>
        </authorList>
    </citation>
    <scope>NUCLEOTIDE SEQUENCE [LARGE SCALE GENOMIC DNA]</scope>
</reference>
<protein>
    <submittedName>
        <fullName evidence="1">Uncharacterized protein</fullName>
    </submittedName>
</protein>
<evidence type="ECO:0000313" key="2">
    <source>
        <dbReference type="Proteomes" id="UP001732700"/>
    </source>
</evidence>
<organism evidence="1 2">
    <name type="scientific">Avena sativa</name>
    <name type="common">Oat</name>
    <dbReference type="NCBI Taxonomy" id="4498"/>
    <lineage>
        <taxon>Eukaryota</taxon>
        <taxon>Viridiplantae</taxon>
        <taxon>Streptophyta</taxon>
        <taxon>Embryophyta</taxon>
        <taxon>Tracheophyta</taxon>
        <taxon>Spermatophyta</taxon>
        <taxon>Magnoliopsida</taxon>
        <taxon>Liliopsida</taxon>
        <taxon>Poales</taxon>
        <taxon>Poaceae</taxon>
        <taxon>BOP clade</taxon>
        <taxon>Pooideae</taxon>
        <taxon>Poodae</taxon>
        <taxon>Poeae</taxon>
        <taxon>Poeae Chloroplast Group 1 (Aveneae type)</taxon>
        <taxon>Aveninae</taxon>
        <taxon>Avena</taxon>
    </lineage>
</organism>
<name>A0ACD5ZMD2_AVESA</name>
<sequence length="505" mass="56636">MEQCDGEIPVLSDVGDGCSEDRLSALTDDLLINILLKILDTAFAARTSVLSRRWRRLWTLMPKLLFHTSNPHHIHLALTAHKAPVLLHLGVSVIDPTPESLAAWIPIAARRLSGDLYLINMAEGNGDEAKERCVFELPCFERATSIVLQLGPLGPGVSMPLSGVFAQLTTLCLICVHLHGPCRLGEVVSSPRCPSLKRLIIHNAMGLRNFTIHSKSLKYIELKNLWPDDPLGLGNFTIHSESLLRMKLASLHSLQQLTVMAPVFTSLDVSSCFADGSSSISAPQLKALHWRDVYHPSYTQLKMENLQLLSCNPFFVYGQEAHKMRNSSCVGLLRRFKLIENLILAPIYLTEITNHEYLMEDIPRLANIAYMLLHIDPNRHSFGRSLFHLFSMCTGLRKLTLKLHHRTFGPVAQIACPSDCACNEQSNWKTEELTPYRLKEVEVGDLGGTGHEAALRKRLFNWATVLETMTVTFDRSVAANKAEEFCRMLQSFSRPQICMRGPHFA</sequence>